<evidence type="ECO:0000256" key="4">
    <source>
        <dbReference type="ARBA" id="ARBA00022741"/>
    </source>
</evidence>
<dbReference type="SUPFAM" id="SSF111331">
    <property type="entry name" value="NAD kinase/diacylglycerol kinase-like"/>
    <property type="match status" value="1"/>
</dbReference>
<name>A0ABR2JRM5_9EUKA</name>
<comment type="caution">
    <text evidence="8">The sequence shown here is derived from an EMBL/GenBank/DDBJ whole genome shotgun (WGS) entry which is preliminary data.</text>
</comment>
<sequence>MSSPILVFANPNSGGGLASDLMDELKNDNSIHFVKLPDEVDTFQDTYHDLLQDPTLRCLVAGGDGSVNWVVELLCKIFHSEELVSHRPPIAVLPLGTGNDMSRALEWGKGTKKSQIDHIQDFLKKVRDSNHIENVDIWTIKFERTDKIEVFTKNMLNYFSIGVDAEICKNFEDFRKGCCGCCICCQCMSLTCYVPVALRSLCCKRPIKDYLTVDIEENSSNGFGEFEDVYTDESSVLNQTLGGDSNKIVRRLNAKSSEKTLVFQAITSIYAGRDLWSDKESRSMSDGKFEVVTEGGVFRLGFAQIGCNTAKPFCQGCRATIKASEPLYYQIDGEGYYINGPSNITVEKKDAYPLIFGK</sequence>
<dbReference type="InterPro" id="IPR001206">
    <property type="entry name" value="Diacylglycerol_kinase_cat_dom"/>
</dbReference>
<dbReference type="InterPro" id="IPR016064">
    <property type="entry name" value="NAD/diacylglycerol_kinase_sf"/>
</dbReference>
<keyword evidence="3" id="KW-0808">Transferase</keyword>
<protein>
    <recommendedName>
        <fullName evidence="2">diacylglycerol kinase (ATP)</fullName>
        <ecNumber evidence="2">2.7.1.107</ecNumber>
    </recommendedName>
</protein>
<evidence type="ECO:0000313" key="9">
    <source>
        <dbReference type="Proteomes" id="UP001470230"/>
    </source>
</evidence>
<dbReference type="InterPro" id="IPR037607">
    <property type="entry name" value="DGK"/>
</dbReference>
<dbReference type="PANTHER" id="PTHR11255">
    <property type="entry name" value="DIACYLGLYCEROL KINASE"/>
    <property type="match status" value="1"/>
</dbReference>
<evidence type="ECO:0000256" key="5">
    <source>
        <dbReference type="ARBA" id="ARBA00022777"/>
    </source>
</evidence>
<dbReference type="InterPro" id="IPR017438">
    <property type="entry name" value="ATP-NAD_kinase_N"/>
</dbReference>
<keyword evidence="9" id="KW-1185">Reference proteome</keyword>
<dbReference type="EMBL" id="JAPFFF010000010">
    <property type="protein sequence ID" value="KAK8881569.1"/>
    <property type="molecule type" value="Genomic_DNA"/>
</dbReference>
<dbReference type="Pfam" id="PF00781">
    <property type="entry name" value="DAGK_cat"/>
    <property type="match status" value="1"/>
</dbReference>
<evidence type="ECO:0000256" key="3">
    <source>
        <dbReference type="ARBA" id="ARBA00022679"/>
    </source>
</evidence>
<feature type="domain" description="DAGKc" evidence="7">
    <location>
        <begin position="1"/>
        <end position="144"/>
    </location>
</feature>
<evidence type="ECO:0000259" key="7">
    <source>
        <dbReference type="PROSITE" id="PS50146"/>
    </source>
</evidence>
<dbReference type="Proteomes" id="UP001470230">
    <property type="component" value="Unassembled WGS sequence"/>
</dbReference>
<keyword evidence="5" id="KW-0418">Kinase</keyword>
<keyword evidence="6" id="KW-0067">ATP-binding</keyword>
<accession>A0ABR2JRM5</accession>
<reference evidence="8 9" key="1">
    <citation type="submission" date="2024-04" db="EMBL/GenBank/DDBJ databases">
        <title>Tritrichomonas musculus Genome.</title>
        <authorList>
            <person name="Alves-Ferreira E."/>
            <person name="Grigg M."/>
            <person name="Lorenzi H."/>
            <person name="Galac M."/>
        </authorList>
    </citation>
    <scope>NUCLEOTIDE SEQUENCE [LARGE SCALE GENOMIC DNA]</scope>
    <source>
        <strain evidence="8 9">EAF2021</strain>
    </source>
</reference>
<evidence type="ECO:0000256" key="6">
    <source>
        <dbReference type="ARBA" id="ARBA00022840"/>
    </source>
</evidence>
<dbReference type="Gene3D" id="3.40.50.10330">
    <property type="entry name" value="Probable inorganic polyphosphate/atp-NAD kinase, domain 1"/>
    <property type="match status" value="1"/>
</dbReference>
<keyword evidence="4" id="KW-0547">Nucleotide-binding</keyword>
<evidence type="ECO:0000256" key="2">
    <source>
        <dbReference type="ARBA" id="ARBA00012133"/>
    </source>
</evidence>
<proteinExistence type="inferred from homology"/>
<organism evidence="8 9">
    <name type="scientific">Tritrichomonas musculus</name>
    <dbReference type="NCBI Taxonomy" id="1915356"/>
    <lineage>
        <taxon>Eukaryota</taxon>
        <taxon>Metamonada</taxon>
        <taxon>Parabasalia</taxon>
        <taxon>Tritrichomonadida</taxon>
        <taxon>Tritrichomonadidae</taxon>
        <taxon>Tritrichomonas</taxon>
    </lineage>
</organism>
<dbReference type="EC" id="2.7.1.107" evidence="2"/>
<dbReference type="Pfam" id="PF00609">
    <property type="entry name" value="DAGK_acc"/>
    <property type="match status" value="1"/>
</dbReference>
<comment type="similarity">
    <text evidence="1">Belongs to the eukaryotic diacylglycerol kinase family.</text>
</comment>
<dbReference type="SMART" id="SM00046">
    <property type="entry name" value="DAGKc"/>
    <property type="match status" value="1"/>
</dbReference>
<gene>
    <name evidence="8" type="ORF">M9Y10_004313</name>
</gene>
<dbReference type="PANTHER" id="PTHR11255:SF121">
    <property type="entry name" value="DIACYLGLYCEROL KINASE (ATP)"/>
    <property type="match status" value="1"/>
</dbReference>
<evidence type="ECO:0000256" key="1">
    <source>
        <dbReference type="ARBA" id="ARBA00009280"/>
    </source>
</evidence>
<evidence type="ECO:0000313" key="8">
    <source>
        <dbReference type="EMBL" id="KAK8881569.1"/>
    </source>
</evidence>
<dbReference type="InterPro" id="IPR000756">
    <property type="entry name" value="Diacylglycerol_kin_accessory"/>
</dbReference>
<dbReference type="PROSITE" id="PS50146">
    <property type="entry name" value="DAGK"/>
    <property type="match status" value="1"/>
</dbReference>